<reference evidence="2 3" key="1">
    <citation type="journal article" date="2016" name="Nat. Commun.">
        <title>Thousands of microbial genomes shed light on interconnected biogeochemical processes in an aquifer system.</title>
        <authorList>
            <person name="Anantharaman K."/>
            <person name="Brown C.T."/>
            <person name="Hug L.A."/>
            <person name="Sharon I."/>
            <person name="Castelle C.J."/>
            <person name="Probst A.J."/>
            <person name="Thomas B.C."/>
            <person name="Singh A."/>
            <person name="Wilkins M.J."/>
            <person name="Karaoz U."/>
            <person name="Brodie E.L."/>
            <person name="Williams K.H."/>
            <person name="Hubbard S.S."/>
            <person name="Banfield J.F."/>
        </authorList>
    </citation>
    <scope>NUCLEOTIDE SEQUENCE [LARGE SCALE GENOMIC DNA]</scope>
</reference>
<dbReference type="CDD" id="cd02440">
    <property type="entry name" value="AdoMet_MTases"/>
    <property type="match status" value="1"/>
</dbReference>
<dbReference type="Pfam" id="PF08241">
    <property type="entry name" value="Methyltransf_11"/>
    <property type="match status" value="1"/>
</dbReference>
<proteinExistence type="predicted"/>
<evidence type="ECO:0000313" key="3">
    <source>
        <dbReference type="Proteomes" id="UP000176511"/>
    </source>
</evidence>
<gene>
    <name evidence="2" type="ORF">A3C87_03270</name>
</gene>
<dbReference type="InterPro" id="IPR029063">
    <property type="entry name" value="SAM-dependent_MTases_sf"/>
</dbReference>
<dbReference type="PANTHER" id="PTHR43861:SF1">
    <property type="entry name" value="TRANS-ACONITATE 2-METHYLTRANSFERASE"/>
    <property type="match status" value="1"/>
</dbReference>
<protein>
    <recommendedName>
        <fullName evidence="1">Methyltransferase type 11 domain-containing protein</fullName>
    </recommendedName>
</protein>
<dbReference type="Proteomes" id="UP000176511">
    <property type="component" value="Unassembled WGS sequence"/>
</dbReference>
<sequence length="247" mass="28123">MKKDTSWEVAASWYDEHLKNDDTYHAKVVLPNLLRVLDLKPTDHVLDLACGQGYFTHHFLGITKHVTAVDLSPSLAEIAAKVNPEADVHVAPAQSLDFAKSASFDVAICVLALQNMEQLEKVFAEVARVLKPDGRFVFVLNHPTFRIPKVSSWGFEGAHKQYRRIDKYLSAFKAKIDMRPGTDDSHTWSFHYSLQDIMKSLRKSNFAITRLEEWISHRESGKGPRAEAENVARKEIPLFMMMEVMKV</sequence>
<evidence type="ECO:0000259" key="1">
    <source>
        <dbReference type="Pfam" id="PF08241"/>
    </source>
</evidence>
<dbReference type="InterPro" id="IPR013216">
    <property type="entry name" value="Methyltransf_11"/>
</dbReference>
<dbReference type="GO" id="GO:0008757">
    <property type="term" value="F:S-adenosylmethionine-dependent methyltransferase activity"/>
    <property type="evidence" value="ECO:0007669"/>
    <property type="project" value="InterPro"/>
</dbReference>
<comment type="caution">
    <text evidence="2">The sequence shown here is derived from an EMBL/GenBank/DDBJ whole genome shotgun (WGS) entry which is preliminary data.</text>
</comment>
<organism evidence="2 3">
    <name type="scientific">Candidatus Kaiserbacteria bacterium RIFCSPHIGHO2_02_FULL_49_34</name>
    <dbReference type="NCBI Taxonomy" id="1798491"/>
    <lineage>
        <taxon>Bacteria</taxon>
        <taxon>Candidatus Kaiseribacteriota</taxon>
    </lineage>
</organism>
<dbReference type="PANTHER" id="PTHR43861">
    <property type="entry name" value="TRANS-ACONITATE 2-METHYLTRANSFERASE-RELATED"/>
    <property type="match status" value="1"/>
</dbReference>
<dbReference type="EMBL" id="MFLE01000025">
    <property type="protein sequence ID" value="OGG61146.1"/>
    <property type="molecule type" value="Genomic_DNA"/>
</dbReference>
<dbReference type="SUPFAM" id="SSF53335">
    <property type="entry name" value="S-adenosyl-L-methionine-dependent methyltransferases"/>
    <property type="match status" value="1"/>
</dbReference>
<name>A0A1F6DIE0_9BACT</name>
<dbReference type="AlphaFoldDB" id="A0A1F6DIE0"/>
<accession>A0A1F6DIE0</accession>
<evidence type="ECO:0000313" key="2">
    <source>
        <dbReference type="EMBL" id="OGG61146.1"/>
    </source>
</evidence>
<dbReference type="Gene3D" id="3.40.50.150">
    <property type="entry name" value="Vaccinia Virus protein VP39"/>
    <property type="match status" value="1"/>
</dbReference>
<feature type="domain" description="Methyltransferase type 11" evidence="1">
    <location>
        <begin position="46"/>
        <end position="138"/>
    </location>
</feature>
<dbReference type="STRING" id="1798491.A3C87_03270"/>